<name>X0UR13_9ZZZZ</name>
<dbReference type="AlphaFoldDB" id="X0UR13"/>
<evidence type="ECO:0000313" key="1">
    <source>
        <dbReference type="EMBL" id="GAG08279.1"/>
    </source>
</evidence>
<protein>
    <submittedName>
        <fullName evidence="1">Uncharacterized protein</fullName>
    </submittedName>
</protein>
<proteinExistence type="predicted"/>
<feature type="non-terminal residue" evidence="1">
    <location>
        <position position="1"/>
    </location>
</feature>
<dbReference type="EMBL" id="BARS01023158">
    <property type="protein sequence ID" value="GAG08279.1"/>
    <property type="molecule type" value="Genomic_DNA"/>
</dbReference>
<gene>
    <name evidence="1" type="ORF">S01H1_36903</name>
</gene>
<reference evidence="1" key="1">
    <citation type="journal article" date="2014" name="Front. Microbiol.">
        <title>High frequency of phylogenetically diverse reductive dehalogenase-homologous genes in deep subseafloor sedimentary metagenomes.</title>
        <authorList>
            <person name="Kawai M."/>
            <person name="Futagami T."/>
            <person name="Toyoda A."/>
            <person name="Takaki Y."/>
            <person name="Nishi S."/>
            <person name="Hori S."/>
            <person name="Arai W."/>
            <person name="Tsubouchi T."/>
            <person name="Morono Y."/>
            <person name="Uchiyama I."/>
            <person name="Ito T."/>
            <person name="Fujiyama A."/>
            <person name="Inagaki F."/>
            <person name="Takami H."/>
        </authorList>
    </citation>
    <scope>NUCLEOTIDE SEQUENCE</scope>
    <source>
        <strain evidence="1">Expedition CK06-06</strain>
    </source>
</reference>
<comment type="caution">
    <text evidence="1">The sequence shown here is derived from an EMBL/GenBank/DDBJ whole genome shotgun (WGS) entry which is preliminary data.</text>
</comment>
<accession>X0UR13</accession>
<organism evidence="1">
    <name type="scientific">marine sediment metagenome</name>
    <dbReference type="NCBI Taxonomy" id="412755"/>
    <lineage>
        <taxon>unclassified sequences</taxon>
        <taxon>metagenomes</taxon>
        <taxon>ecological metagenomes</taxon>
    </lineage>
</organism>
<sequence>FQETPTTEFASQLDLDDAIARGDVSSGDRVSVGGQTGTLGR</sequence>